<dbReference type="Proteomes" id="UP001375743">
    <property type="component" value="Unassembled WGS sequence"/>
</dbReference>
<dbReference type="Pfam" id="PF20256">
    <property type="entry name" value="MoCoBD_2"/>
    <property type="match status" value="2"/>
</dbReference>
<dbReference type="EMBL" id="JBBLZC010000013">
    <property type="protein sequence ID" value="MEK0084193.1"/>
    <property type="molecule type" value="Genomic_DNA"/>
</dbReference>
<dbReference type="InterPro" id="IPR000674">
    <property type="entry name" value="Ald_Oxase/Xan_DH_a/b"/>
</dbReference>
<evidence type="ECO:0000313" key="2">
    <source>
        <dbReference type="EMBL" id="MEK0084193.1"/>
    </source>
</evidence>
<dbReference type="InterPro" id="IPR046867">
    <property type="entry name" value="AldOxase/xan_DH_MoCoBD2"/>
</dbReference>
<dbReference type="Gene3D" id="3.30.365.10">
    <property type="entry name" value="Aldehyde oxidase/xanthine dehydrogenase, molybdopterin binding domain"/>
    <property type="match status" value="4"/>
</dbReference>
<dbReference type="Gene3D" id="3.90.1170.50">
    <property type="entry name" value="Aldehyde oxidase/xanthine dehydrogenase, a/b hammerhead"/>
    <property type="match status" value="1"/>
</dbReference>
<dbReference type="NCBIfam" id="TIGR01409">
    <property type="entry name" value="TAT_signal_seq"/>
    <property type="match status" value="1"/>
</dbReference>
<reference evidence="2 3" key="1">
    <citation type="submission" date="2024-01" db="EMBL/GenBank/DDBJ databases">
        <title>Multi-omics insights into the function and evolution of sodium benzoate biodegradation pathways in Benzoatithermus flavus gen. nov., sp. nov. from hot spring.</title>
        <authorList>
            <person name="Hu C.-J."/>
            <person name="Li W.-J."/>
        </authorList>
    </citation>
    <scope>NUCLEOTIDE SEQUENCE [LARGE SCALE GENOMIC DNA]</scope>
    <source>
        <strain evidence="2 3">SYSU G07066</strain>
    </source>
</reference>
<dbReference type="PANTHER" id="PTHR47495">
    <property type="entry name" value="ALDEHYDE DEHYDROGENASE"/>
    <property type="match status" value="1"/>
</dbReference>
<dbReference type="SMART" id="SM01008">
    <property type="entry name" value="Ald_Xan_dh_C"/>
    <property type="match status" value="1"/>
</dbReference>
<organism evidence="2 3">
    <name type="scientific">Benzoatithermus flavus</name>
    <dbReference type="NCBI Taxonomy" id="3108223"/>
    <lineage>
        <taxon>Bacteria</taxon>
        <taxon>Pseudomonadati</taxon>
        <taxon>Pseudomonadota</taxon>
        <taxon>Alphaproteobacteria</taxon>
        <taxon>Geminicoccales</taxon>
        <taxon>Geminicoccaceae</taxon>
        <taxon>Benzoatithermus</taxon>
    </lineage>
</organism>
<dbReference type="Pfam" id="PF02738">
    <property type="entry name" value="MoCoBD_1"/>
    <property type="match status" value="1"/>
</dbReference>
<dbReference type="InterPro" id="IPR052516">
    <property type="entry name" value="N-heterocyclic_Hydroxylase"/>
</dbReference>
<dbReference type="InterPro" id="IPR037165">
    <property type="entry name" value="AldOxase/xan_DH_Mopterin-bd_sf"/>
</dbReference>
<feature type="domain" description="Aldehyde oxidase/xanthine dehydrogenase a/b hammerhead" evidence="1">
    <location>
        <begin position="232"/>
        <end position="310"/>
    </location>
</feature>
<dbReference type="RefSeq" id="WP_418160042.1">
    <property type="nucleotide sequence ID" value="NZ_JBBLZC010000013.1"/>
</dbReference>
<gene>
    <name evidence="2" type="ORF">U1T56_13600</name>
</gene>
<dbReference type="PROSITE" id="PS51318">
    <property type="entry name" value="TAT"/>
    <property type="match status" value="1"/>
</dbReference>
<evidence type="ECO:0000259" key="1">
    <source>
        <dbReference type="SMART" id="SM01008"/>
    </source>
</evidence>
<dbReference type="InterPro" id="IPR019546">
    <property type="entry name" value="TAT_signal_bac_arc"/>
</dbReference>
<dbReference type="PIRSF" id="PIRSF036389">
    <property type="entry name" value="IOR_B"/>
    <property type="match status" value="1"/>
</dbReference>
<protein>
    <submittedName>
        <fullName evidence="2">Xanthine dehydrogenase family protein molybdopterin-binding subunit</fullName>
    </submittedName>
</protein>
<evidence type="ECO:0000313" key="3">
    <source>
        <dbReference type="Proteomes" id="UP001375743"/>
    </source>
</evidence>
<sequence>MLPLANLLPESMASATSRRRFLVGAAVAGAGLTIGFGVPGVVRAAGPQGTPDTAVQPFEAYLRIAPDNTVTVLAAHLEMGQGPYTGIATLVAEELDADWSQMRAEGAWGNPKLYGNLAWGGNVQGTGGSTAMASSFMRYRKAGALARSMLVAAAAKEWRVPAEEIKVERGVLSHPSGKRATMGELADAAARIGEEMLAAMQPATEVPLKDPGSFRLIGDPSLPRLDNVAKTTGAPVFTIDVRLPGMLTAVVAHPPRFGGKVKSFDASEARKVKGVVDVVEIPRGVAVVAETTWAAIKGRNALKVEWDESGAERRGSDRLLAEYKALLDRADGVAVARNDGDVEAALGSGKRLEAVFEFPYLAHAALEPMNAVAWKHDGIVEVWGGHQMPDLYQAVAAKIAELPPDKVRLHVMMAGGSFGRRATPDADVIAEACSIAKAIGWKAPVKLQWTREDDMTAGRYRPIYVHKLEAALDDEGRLAAWRQRIVGQSIMKGSPFSAFVKNGVDPTSVEGASNLPYAIPNFRVELVTTDVGVPVLWWRSVGSTHTAYAAEVFVDELAHAAGQDPIVFRLAMLGDDKPRHRAVLEAVRDASGWGSPLPEGRARGVALAESFDSYVAQVAEVSLEGDRLRVHKVTCAVDCGIAINPDVIKAQMQGGIGFGLGAILKGEITLDGGRVVQTNFDGYDVLRMSEMPEVEVHIVRSGEPPTGVGEPGVPPIGPAVANAVMALSGKRMHVLPFSRSDLRSA</sequence>
<name>A0ABU8XSM7_9PROT</name>
<accession>A0ABU8XSM7</accession>
<dbReference type="InterPro" id="IPR006311">
    <property type="entry name" value="TAT_signal"/>
</dbReference>
<comment type="caution">
    <text evidence="2">The sequence shown here is derived from an EMBL/GenBank/DDBJ whole genome shotgun (WGS) entry which is preliminary data.</text>
</comment>
<keyword evidence="3" id="KW-1185">Reference proteome</keyword>
<dbReference type="SUPFAM" id="SSF56003">
    <property type="entry name" value="Molybdenum cofactor-binding domain"/>
    <property type="match status" value="2"/>
</dbReference>
<dbReference type="InterPro" id="IPR012368">
    <property type="entry name" value="OxRdtase_Mopterin-bd_su_IorB"/>
</dbReference>
<proteinExistence type="predicted"/>
<dbReference type="PANTHER" id="PTHR47495:SF2">
    <property type="entry name" value="ALDEHYDE DEHYDROGENASE"/>
    <property type="match status" value="1"/>
</dbReference>
<dbReference type="InterPro" id="IPR008274">
    <property type="entry name" value="AldOxase/xan_DH_MoCoBD1"/>
</dbReference>